<evidence type="ECO:0000256" key="6">
    <source>
        <dbReference type="ARBA" id="ARBA00022777"/>
    </source>
</evidence>
<dbReference type="InterPro" id="IPR000961">
    <property type="entry name" value="AGC-kinase_C"/>
</dbReference>
<accession>G0VD06</accession>
<comment type="catalytic activity">
    <reaction evidence="9">
        <text>L-seryl-[protein] + ATP = O-phospho-L-seryl-[protein] + ADP + H(+)</text>
        <dbReference type="Rhea" id="RHEA:17989"/>
        <dbReference type="Rhea" id="RHEA-COMP:9863"/>
        <dbReference type="Rhea" id="RHEA-COMP:11604"/>
        <dbReference type="ChEBI" id="CHEBI:15378"/>
        <dbReference type="ChEBI" id="CHEBI:29999"/>
        <dbReference type="ChEBI" id="CHEBI:30616"/>
        <dbReference type="ChEBI" id="CHEBI:83421"/>
        <dbReference type="ChEBI" id="CHEBI:456216"/>
        <dbReference type="EC" id="2.7.11.1"/>
    </reaction>
</comment>
<comment type="catalytic activity">
    <reaction evidence="8">
        <text>L-threonyl-[protein] + ATP = O-phospho-L-threonyl-[protein] + ADP + H(+)</text>
        <dbReference type="Rhea" id="RHEA:46608"/>
        <dbReference type="Rhea" id="RHEA-COMP:11060"/>
        <dbReference type="Rhea" id="RHEA-COMP:11605"/>
        <dbReference type="ChEBI" id="CHEBI:15378"/>
        <dbReference type="ChEBI" id="CHEBI:30013"/>
        <dbReference type="ChEBI" id="CHEBI:30616"/>
        <dbReference type="ChEBI" id="CHEBI:61977"/>
        <dbReference type="ChEBI" id="CHEBI:456216"/>
        <dbReference type="EC" id="2.7.11.1"/>
    </reaction>
</comment>
<evidence type="ECO:0000256" key="7">
    <source>
        <dbReference type="ARBA" id="ARBA00022840"/>
    </source>
</evidence>
<dbReference type="GO" id="GO:0000160">
    <property type="term" value="P:phosphorelay signal transduction system"/>
    <property type="evidence" value="ECO:0007669"/>
    <property type="project" value="InterPro"/>
</dbReference>
<dbReference type="PANTHER" id="PTHR24356:SF1">
    <property type="entry name" value="SERINE_THREONINE-PROTEIN KINASE GREATWALL"/>
    <property type="match status" value="1"/>
</dbReference>
<evidence type="ECO:0000259" key="12">
    <source>
        <dbReference type="PROSITE" id="PS50011"/>
    </source>
</evidence>
<dbReference type="GO" id="GO:0070301">
    <property type="term" value="P:cellular response to hydrogen peroxide"/>
    <property type="evidence" value="ECO:0007669"/>
    <property type="project" value="EnsemblFungi"/>
</dbReference>
<keyword evidence="4" id="KW-0808">Transferase</keyword>
<evidence type="ECO:0000256" key="9">
    <source>
        <dbReference type="ARBA" id="ARBA00048679"/>
    </source>
</evidence>
<dbReference type="Gene3D" id="1.10.510.10">
    <property type="entry name" value="Transferase(Phosphotransferase) domain 1"/>
    <property type="match status" value="2"/>
</dbReference>
<keyword evidence="5" id="KW-0547">Nucleotide-binding</keyword>
<dbReference type="InterPro" id="IPR000719">
    <property type="entry name" value="Prot_kinase_dom"/>
</dbReference>
<dbReference type="PROSITE" id="PS51285">
    <property type="entry name" value="AGC_KINASE_CTER"/>
    <property type="match status" value="1"/>
</dbReference>
<dbReference type="EC" id="2.7.11.1" evidence="1"/>
<evidence type="ECO:0000313" key="16">
    <source>
        <dbReference type="Proteomes" id="UP000001640"/>
    </source>
</evidence>
<evidence type="ECO:0000256" key="10">
    <source>
        <dbReference type="PROSITE-ProRule" id="PRU00169"/>
    </source>
</evidence>
<dbReference type="SUPFAM" id="SSF56112">
    <property type="entry name" value="Protein kinase-like (PK-like)"/>
    <property type="match status" value="1"/>
</dbReference>
<feature type="compositionally biased region" description="Low complexity" evidence="11">
    <location>
        <begin position="30"/>
        <end position="47"/>
    </location>
</feature>
<dbReference type="GO" id="GO:0005634">
    <property type="term" value="C:nucleus"/>
    <property type="evidence" value="ECO:0007669"/>
    <property type="project" value="EnsemblFungi"/>
</dbReference>
<evidence type="ECO:0000256" key="11">
    <source>
        <dbReference type="SAM" id="MobiDB-lite"/>
    </source>
</evidence>
<feature type="compositionally biased region" description="Polar residues" evidence="11">
    <location>
        <begin position="581"/>
        <end position="595"/>
    </location>
</feature>
<sequence length="1598" mass="177880">MSLSSSIDENLEDMDVPISNSKSKSLLVRPKSNTPSSIPSSDSQSPPQVTGSPNSADYDKYLELATDKNPSMILELDLDGNIKYVSAQWDEVVGTQLPNHISDLIVGSETDKLVFNKAMDMMLLNDNVSYTVTFNVSTQNPNPSADVMTLEASGILIRDNKTQLAQYSMWIMKPYNPEWHANHLDSVLPSELIKRLGFGAALFADYLKTIENEMIFDESDAPVPKTELCRVCETYVPAWWLETHSQSCVCEHRIQSLIQLLHDNLVEQLDLLSRPEKIEEYKGIPIEVKSKAFLKLSLQSLKELCEVAININTSEMISNYDTTNLKYNLTQNTNDGAVTNQFPSLPTENFTDTFYQFSPRTTSNIQNIQTWKLDFPKDDEDPGLSLLIHDTIDLAKRKVDAVLRLDNAMTYSLKIQNEVNNYVLQLIREQIENNRISISHTMDFPYVGSPMPSISNSTFANTSGSVATMTKNFDTGLGISTAPESNSNLSFQSPVPKLASPRPQRINSGLFADAYLTADNIPEPKRHDSRNSLNTNTSTDDVETMGSRTSRSLSRSVTPRQQMDFPNEDSEKIRHGHEDNNNSITSTPLNSNVPIPTSYSTSSNLNPNNSILPKLTTSISLTPRRGSPLPENLASYKMQRNNSKMSHDKSIMNSPMVTNKDFLTPEQHPSSLSFSNQPLSPLLLATNQTKNLTPTIKDYTILKPISKGAYGSVYLARKKITGDYFAIKVLKKSDMIAKNQVTNVKSERAIMMVQSDKPYVARLFATFQNKENLFLVMEYLPGGDLATLIKMMGYLPDQWVKQYLTEIIVGVDDMHRNWIIHHDLKPDNLLIDNLGHVKLTDFGLSRAGLIHRHKFVDRVKSLSPSTEILSNIKGTTNNQLQSPDNRSNSGSHEHPLLTKRSLEGTTADDRGIHMSTPKPIIGHSTPTIDTDHSITSSSIKRSDSQLSVSTLDISYSGTPLLQGNEWTPQRLRTSSHTSSGYTESNSPASDLALFHPDDSKQDKKFFGTPDYLAPETIEGTGEGDQCDWWSVGCIMFELLFGYPPFHTNTPEGVFRKILSGKIEWPQFDSIEEEREILSPEAKDLIMKLLVVDPSKRLGANGADEIKQHPYFKDVNWDHVYDEEASFVPTVENPEDTDYFDTRGAVLENFGDDYEDKEIPKYDIRDVPDIQKTALMSPLLDAKTGTPKRWSSVPNNTILHDSKLHTPINKLSVSSLLGTVPKEDLIKNSPTIKGIPAAIPPHMRDRRASKLNEPQTEFGSFYFRNLSALDKANKDAINRLKNEHMIEFPNSHRRTSSTSVISSPSDATTSKLRATKYSITGSPIIGGTAKATGRSDSSSIRSFSPERGFSIDPTNVNRSRKGSIGGLVNNSNNMLLFNDSDVPKFKSPLSPSNTTASLAPLSSHPKLLSKSIFQRANSSELSVDESDRLQAVATVNSLRYRRESGRGSSGAGIGSTGIGYHMDILLCEPIPIHRYRMKKDLESLGCTVLTAGAADELISRADGQIKFDLIMTPLRLPKVGSSDIIKLLKRANGANSTTPIVAVTNYYQEAMASGVFDDVMEKPISIKELRKLIAKYALKKSQQEEDTLFSDYDEIQMSH</sequence>
<evidence type="ECO:0000256" key="4">
    <source>
        <dbReference type="ARBA" id="ARBA00022679"/>
    </source>
</evidence>
<feature type="region of interest" description="Disordered" evidence="11">
    <location>
        <begin position="1"/>
        <end position="56"/>
    </location>
</feature>
<feature type="compositionally biased region" description="Polar residues" evidence="11">
    <location>
        <begin position="484"/>
        <end position="493"/>
    </location>
</feature>
<comment type="caution">
    <text evidence="10">Lacks conserved residue(s) required for the propagation of feature annotation.</text>
</comment>
<organism evidence="15 16">
    <name type="scientific">Naumovozyma castellii</name>
    <name type="common">Yeast</name>
    <name type="synonym">Saccharomyces castellii</name>
    <dbReference type="NCBI Taxonomy" id="27288"/>
    <lineage>
        <taxon>Eukaryota</taxon>
        <taxon>Fungi</taxon>
        <taxon>Dikarya</taxon>
        <taxon>Ascomycota</taxon>
        <taxon>Saccharomycotina</taxon>
        <taxon>Saccharomycetes</taxon>
        <taxon>Saccharomycetales</taxon>
        <taxon>Saccharomycetaceae</taxon>
        <taxon>Naumovozyma</taxon>
    </lineage>
</organism>
<reference evidence="15 16" key="1">
    <citation type="journal article" date="2011" name="Proc. Natl. Acad. Sci. U.S.A.">
        <title>Evolutionary erosion of yeast sex chromosomes by mating-type switching accidents.</title>
        <authorList>
            <person name="Gordon J.L."/>
            <person name="Armisen D."/>
            <person name="Proux-Wera E."/>
            <person name="Oheigeartaigh S.S."/>
            <person name="Byrne K.P."/>
            <person name="Wolfe K.H."/>
        </authorList>
    </citation>
    <scope>NUCLEOTIDE SEQUENCE [LARGE SCALE GENOMIC DNA]</scope>
    <source>
        <strain evidence="16">ATCC 76901 / BCRC 22586 / CBS 4309 / NBRC 1992 / NRRL Y-12630</strain>
    </source>
</reference>
<dbReference type="FunFam" id="1.10.510.10:FF:000340">
    <property type="entry name" value="Serine threonine protein kinase"/>
    <property type="match status" value="1"/>
</dbReference>
<dbReference type="GO" id="GO:0045944">
    <property type="term" value="P:positive regulation of transcription by RNA polymerase II"/>
    <property type="evidence" value="ECO:0007669"/>
    <property type="project" value="EnsemblFungi"/>
</dbReference>
<feature type="region of interest" description="Disordered" evidence="11">
    <location>
        <begin position="1327"/>
        <end position="1356"/>
    </location>
</feature>
<feature type="region of interest" description="Disordered" evidence="11">
    <location>
        <begin position="962"/>
        <end position="991"/>
    </location>
</feature>
<dbReference type="GO" id="GO:0034605">
    <property type="term" value="P:cellular response to heat"/>
    <property type="evidence" value="ECO:0007669"/>
    <property type="project" value="EnsemblFungi"/>
</dbReference>
<evidence type="ECO:0000313" key="15">
    <source>
        <dbReference type="EMBL" id="CCC69367.1"/>
    </source>
</evidence>
<dbReference type="InterPro" id="IPR001789">
    <property type="entry name" value="Sig_transdc_resp-reg_receiver"/>
</dbReference>
<dbReference type="Gene3D" id="3.40.50.2300">
    <property type="match status" value="1"/>
</dbReference>
<evidence type="ECO:0000259" key="13">
    <source>
        <dbReference type="PROSITE" id="PS50110"/>
    </source>
</evidence>
<dbReference type="EMBL" id="HE576754">
    <property type="protein sequence ID" value="CCC69367.1"/>
    <property type="molecule type" value="Genomic_DNA"/>
</dbReference>
<evidence type="ECO:0000259" key="14">
    <source>
        <dbReference type="PROSITE" id="PS51285"/>
    </source>
</evidence>
<dbReference type="GO" id="GO:0010508">
    <property type="term" value="P:positive regulation of autophagy"/>
    <property type="evidence" value="ECO:0007669"/>
    <property type="project" value="EnsemblFungi"/>
</dbReference>
<dbReference type="InterPro" id="IPR011006">
    <property type="entry name" value="CheY-like_superfamily"/>
</dbReference>
<dbReference type="GO" id="GO:0005737">
    <property type="term" value="C:cytoplasm"/>
    <property type="evidence" value="ECO:0007669"/>
    <property type="project" value="EnsemblFungi"/>
</dbReference>
<dbReference type="InterPro" id="IPR008271">
    <property type="entry name" value="Ser/Thr_kinase_AS"/>
</dbReference>
<dbReference type="RefSeq" id="XP_003675732.1">
    <property type="nucleotide sequence ID" value="XM_003675684.1"/>
</dbReference>
<dbReference type="GO" id="GO:0006995">
    <property type="term" value="P:cellular response to nitrogen starvation"/>
    <property type="evidence" value="ECO:0007669"/>
    <property type="project" value="EnsemblFungi"/>
</dbReference>
<feature type="region of interest" description="Disordered" evidence="11">
    <location>
        <begin position="521"/>
        <end position="612"/>
    </location>
</feature>
<feature type="compositionally biased region" description="Low complexity" evidence="11">
    <location>
        <begin position="924"/>
        <end position="939"/>
    </location>
</feature>
<dbReference type="SUPFAM" id="SSF52172">
    <property type="entry name" value="CheY-like"/>
    <property type="match status" value="1"/>
</dbReference>
<dbReference type="InterPro" id="IPR050236">
    <property type="entry name" value="Ser_Thr_kinase_AGC"/>
</dbReference>
<protein>
    <recommendedName>
        <fullName evidence="1">non-specific serine/threonine protein kinase</fullName>
        <ecNumber evidence="1">2.7.11.1</ecNumber>
    </recommendedName>
</protein>
<dbReference type="GeneID" id="96902949"/>
<dbReference type="STRING" id="1064592.G0VD06"/>
<dbReference type="OMA" id="HNRRFVG"/>
<name>G0VD06_NAUCA</name>
<dbReference type="KEGG" id="ncs:NCAS_0C03770"/>
<dbReference type="CDD" id="cd17546">
    <property type="entry name" value="REC_hyHK_CKI1_RcsC-like"/>
    <property type="match status" value="1"/>
</dbReference>
<feature type="region of interest" description="Disordered" evidence="11">
    <location>
        <begin position="484"/>
        <end position="504"/>
    </location>
</feature>
<dbReference type="PROSITE" id="PS50110">
    <property type="entry name" value="RESPONSE_REGULATORY"/>
    <property type="match status" value="1"/>
</dbReference>
<dbReference type="PANTHER" id="PTHR24356">
    <property type="entry name" value="SERINE/THREONINE-PROTEIN KINASE"/>
    <property type="match status" value="1"/>
</dbReference>
<feature type="compositionally biased region" description="Polar residues" evidence="11">
    <location>
        <begin position="962"/>
        <end position="988"/>
    </location>
</feature>
<feature type="compositionally biased region" description="Low complexity" evidence="11">
    <location>
        <begin position="596"/>
        <end position="610"/>
    </location>
</feature>
<feature type="compositionally biased region" description="Polar residues" evidence="11">
    <location>
        <begin position="870"/>
        <end position="890"/>
    </location>
</feature>
<keyword evidence="2" id="KW-0723">Serine/threonine-protein kinase</keyword>
<feature type="compositionally biased region" description="Basic and acidic residues" evidence="11">
    <location>
        <begin position="891"/>
        <end position="912"/>
    </location>
</feature>
<dbReference type="PROSITE" id="PS50011">
    <property type="entry name" value="PROTEIN_KINASE_DOM"/>
    <property type="match status" value="1"/>
</dbReference>
<dbReference type="GO" id="GO:1901992">
    <property type="term" value="P:positive regulation of mitotic cell cycle phase transition"/>
    <property type="evidence" value="ECO:0007669"/>
    <property type="project" value="EnsemblFungi"/>
</dbReference>
<feature type="domain" description="Response regulatory" evidence="13">
    <location>
        <begin position="1462"/>
        <end position="1576"/>
    </location>
</feature>
<reference key="2">
    <citation type="submission" date="2011-08" db="EMBL/GenBank/DDBJ databases">
        <title>Genome sequence of Naumovozyma castellii.</title>
        <authorList>
            <person name="Gordon J.L."/>
            <person name="Armisen D."/>
            <person name="Proux-Wera E."/>
            <person name="OhEigeartaigh S.S."/>
            <person name="Byrne K.P."/>
            <person name="Wolfe K.H."/>
        </authorList>
    </citation>
    <scope>NUCLEOTIDE SEQUENCE</scope>
    <source>
        <strain>Type strain:CBS 4309</strain>
    </source>
</reference>
<dbReference type="PROSITE" id="PS00108">
    <property type="entry name" value="PROTEIN_KINASE_ST"/>
    <property type="match status" value="1"/>
</dbReference>
<evidence type="ECO:0000256" key="8">
    <source>
        <dbReference type="ARBA" id="ARBA00047899"/>
    </source>
</evidence>
<dbReference type="SMART" id="SM00220">
    <property type="entry name" value="S_TKc"/>
    <property type="match status" value="1"/>
</dbReference>
<proteinExistence type="predicted"/>
<dbReference type="HOGENOM" id="CLU_000709_4_1_1"/>
<dbReference type="FunCoup" id="G0VD06">
    <property type="interactions" value="310"/>
</dbReference>
<dbReference type="GO" id="GO:0005524">
    <property type="term" value="F:ATP binding"/>
    <property type="evidence" value="ECO:0007669"/>
    <property type="project" value="UniProtKB-KW"/>
</dbReference>
<dbReference type="InParanoid" id="G0VD06"/>
<dbReference type="CDD" id="cd05611">
    <property type="entry name" value="STKc_Rim15_like"/>
    <property type="match status" value="1"/>
</dbReference>
<evidence type="ECO:0000256" key="5">
    <source>
        <dbReference type="ARBA" id="ARBA00022741"/>
    </source>
</evidence>
<feature type="compositionally biased region" description="Basic and acidic residues" evidence="11">
    <location>
        <begin position="569"/>
        <end position="580"/>
    </location>
</feature>
<gene>
    <name evidence="15" type="primary">NCAS0C03770</name>
    <name evidence="15" type="ordered locus">NCAS_0C03770</name>
</gene>
<dbReference type="Proteomes" id="UP000001640">
    <property type="component" value="Chromosome 3"/>
</dbReference>
<evidence type="ECO:0000256" key="1">
    <source>
        <dbReference type="ARBA" id="ARBA00012513"/>
    </source>
</evidence>
<feature type="domain" description="Protein kinase" evidence="12">
    <location>
        <begin position="699"/>
        <end position="1111"/>
    </location>
</feature>
<dbReference type="eggNOG" id="KOG0605">
    <property type="taxonomic scope" value="Eukaryota"/>
</dbReference>
<dbReference type="FunFam" id="3.30.200.20:FF:001008">
    <property type="entry name" value="Serine/threonine-protein kinase cek1"/>
    <property type="match status" value="1"/>
</dbReference>
<keyword evidence="6" id="KW-0418">Kinase</keyword>
<feature type="compositionally biased region" description="Low complexity" evidence="11">
    <location>
        <begin position="547"/>
        <end position="556"/>
    </location>
</feature>
<dbReference type="OrthoDB" id="162894at2759"/>
<dbReference type="Gene3D" id="3.30.200.20">
    <property type="entry name" value="Phosphorylase Kinase, domain 1"/>
    <property type="match status" value="2"/>
</dbReference>
<keyword evidence="16" id="KW-1185">Reference proteome</keyword>
<dbReference type="InterPro" id="IPR011009">
    <property type="entry name" value="Kinase-like_dom_sf"/>
</dbReference>
<evidence type="ECO:0000256" key="2">
    <source>
        <dbReference type="ARBA" id="ARBA00022527"/>
    </source>
</evidence>
<dbReference type="SMART" id="SM00133">
    <property type="entry name" value="S_TK_X"/>
    <property type="match status" value="1"/>
</dbReference>
<dbReference type="GO" id="GO:0004674">
    <property type="term" value="F:protein serine/threonine kinase activity"/>
    <property type="evidence" value="ECO:0007669"/>
    <property type="project" value="UniProtKB-KW"/>
</dbReference>
<dbReference type="GO" id="GO:0051321">
    <property type="term" value="P:meiotic cell cycle"/>
    <property type="evidence" value="ECO:0007669"/>
    <property type="project" value="EnsemblFungi"/>
</dbReference>
<dbReference type="GO" id="GO:1903452">
    <property type="term" value="P:positive regulation of G1 to G0 transition"/>
    <property type="evidence" value="ECO:0007669"/>
    <property type="project" value="EnsemblFungi"/>
</dbReference>
<dbReference type="Pfam" id="PF00069">
    <property type="entry name" value="Pkinase"/>
    <property type="match status" value="2"/>
</dbReference>
<feature type="region of interest" description="Disordered" evidence="11">
    <location>
        <begin position="870"/>
        <end position="941"/>
    </location>
</feature>
<dbReference type="SMART" id="SM00448">
    <property type="entry name" value="REC"/>
    <property type="match status" value="1"/>
</dbReference>
<feature type="domain" description="AGC-kinase C-terminal" evidence="14">
    <location>
        <begin position="1112"/>
        <end position="1173"/>
    </location>
</feature>
<keyword evidence="7" id="KW-0067">ATP-binding</keyword>
<evidence type="ECO:0000256" key="3">
    <source>
        <dbReference type="ARBA" id="ARBA00022553"/>
    </source>
</evidence>
<keyword evidence="3" id="KW-0597">Phosphoprotein</keyword>